<evidence type="ECO:0000256" key="1">
    <source>
        <dbReference type="SAM" id="MobiDB-lite"/>
    </source>
</evidence>
<evidence type="ECO:0000313" key="2">
    <source>
        <dbReference type="EMBL" id="CAB4585731.1"/>
    </source>
</evidence>
<feature type="compositionally biased region" description="Basic and acidic residues" evidence="1">
    <location>
        <begin position="9"/>
        <end position="19"/>
    </location>
</feature>
<dbReference type="EMBL" id="CAEZTS010000126">
    <property type="protein sequence ID" value="CAB4585731.1"/>
    <property type="molecule type" value="Genomic_DNA"/>
</dbReference>
<name>A0A6J6FA60_9ZZZZ</name>
<accession>A0A6J6FA60</accession>
<proteinExistence type="predicted"/>
<gene>
    <name evidence="2" type="ORF">UFOPK1722_01338</name>
</gene>
<sequence>MRKRATHARRGDDFSRRALENPVARTVRGTIPTDLDPATPQRIQMPCHHGVGDHSDGHVAGTHVAPDAGLGRLVGRHRRVPIQMIRSEVQPRRRLGAERLDECEAEAGGLHHEHVDVHVECLHQRNVRVAARDRATTRCLDHRLDHRDGGGLAVRAGDGDHRTRSTGTRLLPLVGEVEFAVHGLALLTGESQDTVPLGNPGRRGDGVDSVQDRGQTTIVRRLDQLDTQSGHGSALRGRHVVVRGDHRIAASHEGLDGGRAGHADAVDENAFAHGNTFMAASLIRVKSAMNMAREPATQIPPMIQKRMITVVSGQPISSK</sequence>
<reference evidence="2" key="1">
    <citation type="submission" date="2020-05" db="EMBL/GenBank/DDBJ databases">
        <authorList>
            <person name="Chiriac C."/>
            <person name="Salcher M."/>
            <person name="Ghai R."/>
            <person name="Kavagutti S V."/>
        </authorList>
    </citation>
    <scope>NUCLEOTIDE SEQUENCE</scope>
</reference>
<organism evidence="2">
    <name type="scientific">freshwater metagenome</name>
    <dbReference type="NCBI Taxonomy" id="449393"/>
    <lineage>
        <taxon>unclassified sequences</taxon>
        <taxon>metagenomes</taxon>
        <taxon>ecological metagenomes</taxon>
    </lineage>
</organism>
<dbReference type="AlphaFoldDB" id="A0A6J6FA60"/>
<protein>
    <submittedName>
        <fullName evidence="2">Unannotated protein</fullName>
    </submittedName>
</protein>
<feature type="region of interest" description="Disordered" evidence="1">
    <location>
        <begin position="1"/>
        <end position="21"/>
    </location>
</feature>